<comment type="caution">
    <text evidence="4">The sequence shown here is derived from an EMBL/GenBank/DDBJ whole genome shotgun (WGS) entry which is preliminary data.</text>
</comment>
<dbReference type="PANTHER" id="PTHR30005">
    <property type="entry name" value="EXOPOLYPHOSPHATASE"/>
    <property type="match status" value="1"/>
</dbReference>
<reference evidence="4" key="1">
    <citation type="submission" date="2020-04" db="EMBL/GenBank/DDBJ databases">
        <title>Genome Assembly and Annotation of Botryosphaeria dothidea sdau 11-99, a Latent Pathogen of Apple Fruit Ring Rot in China.</title>
        <authorList>
            <person name="Yu C."/>
            <person name="Diao Y."/>
            <person name="Lu Q."/>
            <person name="Zhao J."/>
            <person name="Cui S."/>
            <person name="Peng C."/>
            <person name="He B."/>
            <person name="Liu H."/>
        </authorList>
    </citation>
    <scope>NUCLEOTIDE SEQUENCE [LARGE SCALE GENOMIC DNA]</scope>
    <source>
        <strain evidence="4">Sdau11-99</strain>
    </source>
</reference>
<sequence>MRFSAVAAAAALAAGAQASSNSTGDVYVTEVVTQYTTFCPVATQFTQAGKTYTVTEPTTLTITHCPGGCTITKPVVSTPTTPSVPQIPAITSSSIITAPIYPTGSNGTNGTASITKPTLSTSASASASVSGPAGTASTTSSDFTGAANHLAASGAGLAALLGFAAYVFNGIRFSITDTSPETARCLPTVFSDRLGVSLYDAQWKDGKRVPIPVETICQVVKAFRRFKSTCKDFGVHDDRIRVLATEATRTAPNSDEYMQQLYAATGWKVTLLSKEDEGLLGAYGIASSFDEVRGLCMDLGGGSTQLSWIHTENGQVRTSKEGVSLPYGAAALTNSPPKREEMLASLSAAYNSLNLPEELKSISASGGLNLYLSGGGFRGWGFALMDQHPEVRPYPIPIINGFSVSARTFHNTAAIIAILDTASERQEPLTMHRVSKRRVSQIPAVANLVACVAEALPAIRDVFFCQGGVREGRLFSELEPQLRSQRPLSAATQGFAPQSRHGQVASSAVCSSTLLHVVAISGGPRLTDVASALANVMYRHCSLPKDVRAAAALQCPVTGELAGAHGLSHQDRAHLAIALCERHGGRKELDPANVQQYDRLMQLIVAGQRWWLRYLGRVAAFLGVVYPAGILIDESGAPQTRVVIDGHSSFAEDGKISLSVSILDGALTGSLDDAIERVEKIGKKKQWLHGELGYKVDWKIRGTSA</sequence>
<feature type="chain" id="PRO_5034349362" evidence="1">
    <location>
        <begin position="19"/>
        <end position="705"/>
    </location>
</feature>
<evidence type="ECO:0000313" key="5">
    <source>
        <dbReference type="Proteomes" id="UP000572817"/>
    </source>
</evidence>
<dbReference type="GO" id="GO:0006357">
    <property type="term" value="P:regulation of transcription by RNA polymerase II"/>
    <property type="evidence" value="ECO:0007669"/>
    <property type="project" value="TreeGrafter"/>
</dbReference>
<dbReference type="AlphaFoldDB" id="A0A8H4MXH4"/>
<dbReference type="SUPFAM" id="SSF53067">
    <property type="entry name" value="Actin-like ATPase domain"/>
    <property type="match status" value="2"/>
</dbReference>
<dbReference type="Proteomes" id="UP000572817">
    <property type="component" value="Unassembled WGS sequence"/>
</dbReference>
<evidence type="ECO:0000259" key="2">
    <source>
        <dbReference type="Pfam" id="PF02541"/>
    </source>
</evidence>
<feature type="domain" description="RTG2 C-terminal" evidence="3">
    <location>
        <begin position="486"/>
        <end position="701"/>
    </location>
</feature>
<feature type="signal peptide" evidence="1">
    <location>
        <begin position="1"/>
        <end position="18"/>
    </location>
</feature>
<dbReference type="Pfam" id="PF02541">
    <property type="entry name" value="Ppx-GppA"/>
    <property type="match status" value="1"/>
</dbReference>
<gene>
    <name evidence="4" type="ORF">GTA08_BOTSDO10790</name>
</gene>
<dbReference type="EMBL" id="WWBZ02000082">
    <property type="protein sequence ID" value="KAF4301060.1"/>
    <property type="molecule type" value="Genomic_DNA"/>
</dbReference>
<proteinExistence type="predicted"/>
<dbReference type="InterPro" id="IPR057512">
    <property type="entry name" value="RTG2_C"/>
</dbReference>
<dbReference type="Gene3D" id="3.30.420.40">
    <property type="match status" value="1"/>
</dbReference>
<dbReference type="InterPro" id="IPR043129">
    <property type="entry name" value="ATPase_NBD"/>
</dbReference>
<dbReference type="PANTHER" id="PTHR30005:SF0">
    <property type="entry name" value="RETROGRADE REGULATION PROTEIN 2"/>
    <property type="match status" value="1"/>
</dbReference>
<keyword evidence="1" id="KW-0732">Signal</keyword>
<organism evidence="4 5">
    <name type="scientific">Botryosphaeria dothidea</name>
    <dbReference type="NCBI Taxonomy" id="55169"/>
    <lineage>
        <taxon>Eukaryota</taxon>
        <taxon>Fungi</taxon>
        <taxon>Dikarya</taxon>
        <taxon>Ascomycota</taxon>
        <taxon>Pezizomycotina</taxon>
        <taxon>Dothideomycetes</taxon>
        <taxon>Dothideomycetes incertae sedis</taxon>
        <taxon>Botryosphaeriales</taxon>
        <taxon>Botryosphaeriaceae</taxon>
        <taxon>Botryosphaeria</taxon>
    </lineage>
</organism>
<name>A0A8H4MXH4_9PEZI</name>
<feature type="domain" description="Ppx/GppA phosphatase N-terminal" evidence="2">
    <location>
        <begin position="184"/>
        <end position="479"/>
    </location>
</feature>
<dbReference type="Gene3D" id="3.30.420.150">
    <property type="entry name" value="Exopolyphosphatase. Domain 2"/>
    <property type="match status" value="1"/>
</dbReference>
<protein>
    <submittedName>
        <fullName evidence="4">Retrograde regulation protein 2</fullName>
    </submittedName>
</protein>
<keyword evidence="5" id="KW-1185">Reference proteome</keyword>
<evidence type="ECO:0000256" key="1">
    <source>
        <dbReference type="SAM" id="SignalP"/>
    </source>
</evidence>
<evidence type="ECO:0000313" key="4">
    <source>
        <dbReference type="EMBL" id="KAF4301060.1"/>
    </source>
</evidence>
<dbReference type="Pfam" id="PF23566">
    <property type="entry name" value="RTG2_C"/>
    <property type="match status" value="1"/>
</dbReference>
<dbReference type="OrthoDB" id="2014654at2759"/>
<evidence type="ECO:0000259" key="3">
    <source>
        <dbReference type="Pfam" id="PF23566"/>
    </source>
</evidence>
<dbReference type="FunFam" id="3.30.420.40:FF:000191">
    <property type="entry name" value="Retrograde regulation protein 2"/>
    <property type="match status" value="1"/>
</dbReference>
<dbReference type="InterPro" id="IPR050273">
    <property type="entry name" value="GppA/Ppx_hydrolase"/>
</dbReference>
<accession>A0A8H4MXH4</accession>
<dbReference type="InterPro" id="IPR003695">
    <property type="entry name" value="Ppx_GppA_N"/>
</dbReference>